<evidence type="ECO:0000313" key="3">
    <source>
        <dbReference type="Proteomes" id="UP000030746"/>
    </source>
</evidence>
<accession>V3ZSS8</accession>
<dbReference type="HOGENOM" id="CLU_1724389_0_0_1"/>
<protein>
    <submittedName>
        <fullName evidence="2">Uncharacterized protein</fullName>
    </submittedName>
</protein>
<dbReference type="AlphaFoldDB" id="V3ZSS8"/>
<keyword evidence="3" id="KW-1185">Reference proteome</keyword>
<feature type="compositionally biased region" description="Basic and acidic residues" evidence="1">
    <location>
        <begin position="19"/>
        <end position="34"/>
    </location>
</feature>
<dbReference type="GeneID" id="20236597"/>
<feature type="region of interest" description="Disordered" evidence="1">
    <location>
        <begin position="1"/>
        <end position="50"/>
    </location>
</feature>
<organism evidence="2 3">
    <name type="scientific">Lottia gigantea</name>
    <name type="common">Giant owl limpet</name>
    <dbReference type="NCBI Taxonomy" id="225164"/>
    <lineage>
        <taxon>Eukaryota</taxon>
        <taxon>Metazoa</taxon>
        <taxon>Spiralia</taxon>
        <taxon>Lophotrochozoa</taxon>
        <taxon>Mollusca</taxon>
        <taxon>Gastropoda</taxon>
        <taxon>Patellogastropoda</taxon>
        <taxon>Lottioidea</taxon>
        <taxon>Lottiidae</taxon>
        <taxon>Lottia</taxon>
    </lineage>
</organism>
<dbReference type="Proteomes" id="UP000030746">
    <property type="component" value="Unassembled WGS sequence"/>
</dbReference>
<dbReference type="KEGG" id="lgi:LOTGIDRAFT_155120"/>
<gene>
    <name evidence="2" type="ORF">LOTGIDRAFT_155120</name>
</gene>
<reference evidence="2 3" key="1">
    <citation type="journal article" date="2013" name="Nature">
        <title>Insights into bilaterian evolution from three spiralian genomes.</title>
        <authorList>
            <person name="Simakov O."/>
            <person name="Marletaz F."/>
            <person name="Cho S.J."/>
            <person name="Edsinger-Gonzales E."/>
            <person name="Havlak P."/>
            <person name="Hellsten U."/>
            <person name="Kuo D.H."/>
            <person name="Larsson T."/>
            <person name="Lv J."/>
            <person name="Arendt D."/>
            <person name="Savage R."/>
            <person name="Osoegawa K."/>
            <person name="de Jong P."/>
            <person name="Grimwood J."/>
            <person name="Chapman J.A."/>
            <person name="Shapiro H."/>
            <person name="Aerts A."/>
            <person name="Otillar R.P."/>
            <person name="Terry A.Y."/>
            <person name="Boore J.L."/>
            <person name="Grigoriev I.V."/>
            <person name="Lindberg D.R."/>
            <person name="Seaver E.C."/>
            <person name="Weisblat D.A."/>
            <person name="Putnam N.H."/>
            <person name="Rokhsar D.S."/>
        </authorList>
    </citation>
    <scope>NUCLEOTIDE SEQUENCE [LARGE SCALE GENOMIC DNA]</scope>
</reference>
<name>V3ZSS8_LOTGI</name>
<dbReference type="RefSeq" id="XP_009063871.1">
    <property type="nucleotide sequence ID" value="XM_009065623.1"/>
</dbReference>
<sequence length="152" mass="17583">MELDYDLADDDGIDERDIDVDNDKESIPDAKIRIDAGQSKDGSTSSVLSDRPRFPKRNVFTIWRTSHKPSDGWINLESTDMSIEDKNVYWKTARSSKAVQDVKRLERDFLEILKTTKHLSMQKKEQLKQQKLQGSFNFNFGDMMKIFICAGM</sequence>
<dbReference type="EMBL" id="KB203274">
    <property type="protein sequence ID" value="ESO85630.1"/>
    <property type="molecule type" value="Genomic_DNA"/>
</dbReference>
<proteinExistence type="predicted"/>
<dbReference type="CTD" id="20236597"/>
<evidence type="ECO:0000256" key="1">
    <source>
        <dbReference type="SAM" id="MobiDB-lite"/>
    </source>
</evidence>
<evidence type="ECO:0000313" key="2">
    <source>
        <dbReference type="EMBL" id="ESO85630.1"/>
    </source>
</evidence>
<feature type="compositionally biased region" description="Acidic residues" evidence="1">
    <location>
        <begin position="1"/>
        <end position="18"/>
    </location>
</feature>